<name>A0A9W9ZU04_9CNID</name>
<evidence type="ECO:0000313" key="3">
    <source>
        <dbReference type="Proteomes" id="UP001163046"/>
    </source>
</evidence>
<sequence>MADQFKKPRRERNRFPIQFELPMDESSRLTRLKERFHQSKARLQAECNAEWLEKVLDIVDRMQSSPSSPLNQPSSPTSNPFLAPLTPPQTRYFYGSFSSSPSLSPSPSPSSPCSISSPVAVTPPSSRQQRVEIHTPIDEDDGNYFVASTAAFRRLLKSLTESYGRCPICHGVLL</sequence>
<dbReference type="Proteomes" id="UP001163046">
    <property type="component" value="Unassembled WGS sequence"/>
</dbReference>
<evidence type="ECO:0000313" key="2">
    <source>
        <dbReference type="EMBL" id="KAJ7387826.1"/>
    </source>
</evidence>
<dbReference type="EMBL" id="MU825873">
    <property type="protein sequence ID" value="KAJ7387826.1"/>
    <property type="molecule type" value="Genomic_DNA"/>
</dbReference>
<gene>
    <name evidence="2" type="ORF">OS493_001173</name>
</gene>
<evidence type="ECO:0000256" key="1">
    <source>
        <dbReference type="SAM" id="MobiDB-lite"/>
    </source>
</evidence>
<proteinExistence type="predicted"/>
<protein>
    <submittedName>
        <fullName evidence="2">Uncharacterized protein</fullName>
    </submittedName>
</protein>
<comment type="caution">
    <text evidence="2">The sequence shown here is derived from an EMBL/GenBank/DDBJ whole genome shotgun (WGS) entry which is preliminary data.</text>
</comment>
<accession>A0A9W9ZU04</accession>
<feature type="compositionally biased region" description="Low complexity" evidence="1">
    <location>
        <begin position="63"/>
        <end position="80"/>
    </location>
</feature>
<dbReference type="AlphaFoldDB" id="A0A9W9ZU04"/>
<reference evidence="2" key="1">
    <citation type="submission" date="2023-01" db="EMBL/GenBank/DDBJ databases">
        <title>Genome assembly of the deep-sea coral Lophelia pertusa.</title>
        <authorList>
            <person name="Herrera S."/>
            <person name="Cordes E."/>
        </authorList>
    </citation>
    <scope>NUCLEOTIDE SEQUENCE</scope>
    <source>
        <strain evidence="2">USNM1676648</strain>
        <tissue evidence="2">Polyp</tissue>
    </source>
</reference>
<feature type="region of interest" description="Disordered" evidence="1">
    <location>
        <begin position="63"/>
        <end position="129"/>
    </location>
</feature>
<organism evidence="2 3">
    <name type="scientific">Desmophyllum pertusum</name>
    <dbReference type="NCBI Taxonomy" id="174260"/>
    <lineage>
        <taxon>Eukaryota</taxon>
        <taxon>Metazoa</taxon>
        <taxon>Cnidaria</taxon>
        <taxon>Anthozoa</taxon>
        <taxon>Hexacorallia</taxon>
        <taxon>Scleractinia</taxon>
        <taxon>Caryophylliina</taxon>
        <taxon>Caryophylliidae</taxon>
        <taxon>Desmophyllum</taxon>
    </lineage>
</organism>
<keyword evidence="3" id="KW-1185">Reference proteome</keyword>